<keyword evidence="7" id="KW-1003">Cell membrane</keyword>
<reference evidence="14" key="1">
    <citation type="journal article" date="2015" name="Nature">
        <title>Complex archaea that bridge the gap between prokaryotes and eukaryotes.</title>
        <authorList>
            <person name="Spang A."/>
            <person name="Saw J.H."/>
            <person name="Jorgensen S.L."/>
            <person name="Zaremba-Niedzwiedzka K."/>
            <person name="Martijn J."/>
            <person name="Lind A.E."/>
            <person name="van Eijk R."/>
            <person name="Schleper C."/>
            <person name="Guy L."/>
            <person name="Ettema T.J."/>
        </authorList>
    </citation>
    <scope>NUCLEOTIDE SEQUENCE</scope>
</reference>
<evidence type="ECO:0000256" key="4">
    <source>
        <dbReference type="ARBA" id="ARBA00011738"/>
    </source>
</evidence>
<name>A0A0F9RJB7_9ZZZZ</name>
<dbReference type="InterPro" id="IPR022371">
    <property type="entry name" value="Exopolyphosphatase"/>
</dbReference>
<evidence type="ECO:0000256" key="1">
    <source>
        <dbReference type="ARBA" id="ARBA00001946"/>
    </source>
</evidence>
<keyword evidence="8" id="KW-0378">Hydrolase</keyword>
<feature type="compositionally biased region" description="Low complexity" evidence="11">
    <location>
        <begin position="1"/>
        <end position="15"/>
    </location>
</feature>
<comment type="subunit">
    <text evidence="4">Homodimer.</text>
</comment>
<comment type="similarity">
    <text evidence="3">Belongs to the GppA/Ppx family.</text>
</comment>
<gene>
    <name evidence="14" type="ORF">LCGC14_0637970</name>
</gene>
<dbReference type="InterPro" id="IPR050273">
    <property type="entry name" value="GppA/Ppx_hydrolase"/>
</dbReference>
<feature type="region of interest" description="Disordered" evidence="11">
    <location>
        <begin position="1"/>
        <end position="22"/>
    </location>
</feature>
<evidence type="ECO:0000256" key="2">
    <source>
        <dbReference type="ARBA" id="ARBA00004202"/>
    </source>
</evidence>
<evidence type="ECO:0000256" key="3">
    <source>
        <dbReference type="ARBA" id="ARBA00007125"/>
    </source>
</evidence>
<comment type="cofactor">
    <cofactor evidence="1">
        <name>Mg(2+)</name>
        <dbReference type="ChEBI" id="CHEBI:18420"/>
    </cofactor>
</comment>
<dbReference type="EMBL" id="LAZR01001144">
    <property type="protein sequence ID" value="KKN49912.1"/>
    <property type="molecule type" value="Genomic_DNA"/>
</dbReference>
<dbReference type="PANTHER" id="PTHR30005:SF14">
    <property type="entry name" value="EXOPOLYPHOSPHATASE"/>
    <property type="match status" value="1"/>
</dbReference>
<dbReference type="PANTHER" id="PTHR30005">
    <property type="entry name" value="EXOPOLYPHOSPHATASE"/>
    <property type="match status" value="1"/>
</dbReference>
<dbReference type="Gene3D" id="1.10.3210.10">
    <property type="entry name" value="Hypothetical protein af1432"/>
    <property type="match status" value="1"/>
</dbReference>
<dbReference type="EC" id="3.6.1.11" evidence="5"/>
<dbReference type="InterPro" id="IPR030673">
    <property type="entry name" value="PyroPPase_GppA_Ppx"/>
</dbReference>
<comment type="catalytic activity">
    <reaction evidence="10">
        <text>[phosphate](n) + H2O = [phosphate](n-1) + phosphate + H(+)</text>
        <dbReference type="Rhea" id="RHEA:21528"/>
        <dbReference type="Rhea" id="RHEA-COMP:9859"/>
        <dbReference type="Rhea" id="RHEA-COMP:14279"/>
        <dbReference type="ChEBI" id="CHEBI:15377"/>
        <dbReference type="ChEBI" id="CHEBI:15378"/>
        <dbReference type="ChEBI" id="CHEBI:16838"/>
        <dbReference type="ChEBI" id="CHEBI:43474"/>
        <dbReference type="EC" id="3.6.1.11"/>
    </reaction>
</comment>
<dbReference type="Gene3D" id="3.30.420.40">
    <property type="match status" value="1"/>
</dbReference>
<dbReference type="GO" id="GO:0006798">
    <property type="term" value="P:polyphosphate catabolic process"/>
    <property type="evidence" value="ECO:0007669"/>
    <property type="project" value="TreeGrafter"/>
</dbReference>
<comment type="caution">
    <text evidence="14">The sequence shown here is derived from an EMBL/GenBank/DDBJ whole genome shotgun (WGS) entry which is preliminary data.</text>
</comment>
<dbReference type="PIRSF" id="PIRSF001267">
    <property type="entry name" value="Pyrophosphatase_GppA_Ppx"/>
    <property type="match status" value="1"/>
</dbReference>
<dbReference type="Pfam" id="PF21447">
    <property type="entry name" value="Ppx-GppA_III"/>
    <property type="match status" value="1"/>
</dbReference>
<dbReference type="GO" id="GO:0005886">
    <property type="term" value="C:plasma membrane"/>
    <property type="evidence" value="ECO:0007669"/>
    <property type="project" value="UniProtKB-SubCell"/>
</dbReference>
<dbReference type="GO" id="GO:0004309">
    <property type="term" value="F:exopolyphosphatase activity"/>
    <property type="evidence" value="ECO:0007669"/>
    <property type="project" value="UniProtKB-EC"/>
</dbReference>
<dbReference type="Pfam" id="PF02541">
    <property type="entry name" value="Ppx-GppA"/>
    <property type="match status" value="1"/>
</dbReference>
<evidence type="ECO:0000256" key="5">
    <source>
        <dbReference type="ARBA" id="ARBA00012451"/>
    </source>
</evidence>
<feature type="domain" description="Ppx/GppA phosphatase N-terminal" evidence="12">
    <location>
        <begin position="38"/>
        <end position="319"/>
    </location>
</feature>
<evidence type="ECO:0000259" key="13">
    <source>
        <dbReference type="Pfam" id="PF21447"/>
    </source>
</evidence>
<dbReference type="InterPro" id="IPR043129">
    <property type="entry name" value="ATPase_NBD"/>
</dbReference>
<sequence length="516" mass="57294">MTDTSSTDSPADSSTVNATPTPDTLAAIDMGSNSFHMVVARLVHGEIRTMEKMGEKVQLGDGLDADNCLTEESQERALDCLRRFAQRLNGTPPEGVQIVGTNALRVARNASTFIARAEEVLGYPVEVIAGREEARLIYLGVSHTLSDDAGRRLVIDIGGGSTELIIGQRFEPQELESLHMGCVSFRNRYFADGRITGKQMDNAIIHAEQELLSIRRRFRSVGWQSSVGASGSIKAISVVLATLKITDGSITWSAMEELRRRLVDMGSVEKLGELGLRSDRQNIFPAGFAILMGAFQSLNIQDMTFTDGALREGLLYGIAGRIQHEDVRERSISALQERYHVDQSQGAAVEATAIAAWTHIAAAWNLDTVTDEEVLRWACQLHEIGLTISHSQYHKHGFYLLRYSDMAGFTQQAQLELAILVRGHRRKFTASIFDGIDPGDLERLRRLCILVRLAVLMQHSRNLEPPPDFTLQPRENGLLLTFPEGWFDERPLTFADLRNEQDYLAKQNFVLELAGG</sequence>
<dbReference type="InterPro" id="IPR048950">
    <property type="entry name" value="Ppx_GppA_C"/>
</dbReference>
<dbReference type="FunFam" id="3.30.420.150:FF:000001">
    <property type="entry name" value="Guanosine-5'-triphosphate,3'-diphosphate pyrophosphatase"/>
    <property type="match status" value="1"/>
</dbReference>
<evidence type="ECO:0000256" key="6">
    <source>
        <dbReference type="ARBA" id="ARBA00020416"/>
    </source>
</evidence>
<dbReference type="Gene3D" id="3.30.420.150">
    <property type="entry name" value="Exopolyphosphatase. Domain 2"/>
    <property type="match status" value="1"/>
</dbReference>
<dbReference type="SUPFAM" id="SSF109604">
    <property type="entry name" value="HD-domain/PDEase-like"/>
    <property type="match status" value="1"/>
</dbReference>
<proteinExistence type="inferred from homology"/>
<accession>A0A0F9RJB7</accession>
<dbReference type="NCBIfam" id="TIGR03706">
    <property type="entry name" value="exo_poly_only"/>
    <property type="match status" value="1"/>
</dbReference>
<dbReference type="FunFam" id="3.30.420.40:FF:000023">
    <property type="entry name" value="Guanosine-5'-triphosphate,3'-diphosphate pyrophosphatase"/>
    <property type="match status" value="1"/>
</dbReference>
<evidence type="ECO:0000256" key="11">
    <source>
        <dbReference type="SAM" id="MobiDB-lite"/>
    </source>
</evidence>
<dbReference type="InterPro" id="IPR003695">
    <property type="entry name" value="Ppx_GppA_N"/>
</dbReference>
<dbReference type="CDD" id="cd24053">
    <property type="entry name" value="ASKHA_NBD_EcPPX-GppA-like"/>
    <property type="match status" value="1"/>
</dbReference>
<evidence type="ECO:0000313" key="14">
    <source>
        <dbReference type="EMBL" id="KKN49912.1"/>
    </source>
</evidence>
<evidence type="ECO:0000256" key="8">
    <source>
        <dbReference type="ARBA" id="ARBA00022801"/>
    </source>
</evidence>
<evidence type="ECO:0000256" key="10">
    <source>
        <dbReference type="ARBA" id="ARBA00047607"/>
    </source>
</evidence>
<dbReference type="AlphaFoldDB" id="A0A0F9RJB7"/>
<organism evidence="14">
    <name type="scientific">marine sediment metagenome</name>
    <dbReference type="NCBI Taxonomy" id="412755"/>
    <lineage>
        <taxon>unclassified sequences</taxon>
        <taxon>metagenomes</taxon>
        <taxon>ecological metagenomes</taxon>
    </lineage>
</organism>
<keyword evidence="9" id="KW-0472">Membrane</keyword>
<evidence type="ECO:0000256" key="9">
    <source>
        <dbReference type="ARBA" id="ARBA00023136"/>
    </source>
</evidence>
<comment type="subcellular location">
    <subcellularLocation>
        <location evidence="2">Cell membrane</location>
        <topology evidence="2">Peripheral membrane protein</topology>
    </subcellularLocation>
</comment>
<evidence type="ECO:0000259" key="12">
    <source>
        <dbReference type="Pfam" id="PF02541"/>
    </source>
</evidence>
<dbReference type="SUPFAM" id="SSF53067">
    <property type="entry name" value="Actin-like ATPase domain"/>
    <property type="match status" value="2"/>
</dbReference>
<feature type="domain" description="Ppx/GppA phosphatase C-terminal" evidence="13">
    <location>
        <begin position="327"/>
        <end position="501"/>
    </location>
</feature>
<protein>
    <recommendedName>
        <fullName evidence="6">Exopolyphosphatase</fullName>
        <ecNumber evidence="5">3.6.1.11</ecNumber>
    </recommendedName>
</protein>
<evidence type="ECO:0000256" key="7">
    <source>
        <dbReference type="ARBA" id="ARBA00022475"/>
    </source>
</evidence>